<dbReference type="GO" id="GO:0015188">
    <property type="term" value="F:L-isoleucine transmembrane transporter activity"/>
    <property type="evidence" value="ECO:0007669"/>
    <property type="project" value="TreeGrafter"/>
</dbReference>
<evidence type="ECO:0000256" key="3">
    <source>
        <dbReference type="ARBA" id="ARBA00022840"/>
    </source>
</evidence>
<dbReference type="GO" id="GO:0015192">
    <property type="term" value="F:L-phenylalanine transmembrane transporter activity"/>
    <property type="evidence" value="ECO:0007669"/>
    <property type="project" value="TreeGrafter"/>
</dbReference>
<dbReference type="GO" id="GO:0016887">
    <property type="term" value="F:ATP hydrolysis activity"/>
    <property type="evidence" value="ECO:0007669"/>
    <property type="project" value="InterPro"/>
</dbReference>
<dbReference type="GO" id="GO:0015808">
    <property type="term" value="P:L-alanine transport"/>
    <property type="evidence" value="ECO:0007669"/>
    <property type="project" value="TreeGrafter"/>
</dbReference>
<dbReference type="Pfam" id="PF12399">
    <property type="entry name" value="BCA_ABC_TP_C"/>
    <property type="match status" value="1"/>
</dbReference>
<dbReference type="InterPro" id="IPR051120">
    <property type="entry name" value="ABC_AA/LPS_Transport"/>
</dbReference>
<feature type="domain" description="ABC transporter" evidence="4">
    <location>
        <begin position="3"/>
        <end position="250"/>
    </location>
</feature>
<accession>D9PM29</accession>
<dbReference type="GO" id="GO:0005886">
    <property type="term" value="C:plasma membrane"/>
    <property type="evidence" value="ECO:0007669"/>
    <property type="project" value="TreeGrafter"/>
</dbReference>
<name>D9PM29_9ZZZZ</name>
<dbReference type="PANTHER" id="PTHR45772">
    <property type="entry name" value="CONSERVED COMPONENT OF ABC TRANSPORTER FOR NATURAL AMINO ACIDS-RELATED"/>
    <property type="match status" value="1"/>
</dbReference>
<dbReference type="InterPro" id="IPR003593">
    <property type="entry name" value="AAA+_ATPase"/>
</dbReference>
<dbReference type="InterPro" id="IPR003439">
    <property type="entry name" value="ABC_transporter-like_ATP-bd"/>
</dbReference>
<dbReference type="GO" id="GO:0005304">
    <property type="term" value="F:L-valine transmembrane transporter activity"/>
    <property type="evidence" value="ECO:0007669"/>
    <property type="project" value="TreeGrafter"/>
</dbReference>
<protein>
    <submittedName>
        <fullName evidence="5">ABC transporter related protein</fullName>
    </submittedName>
</protein>
<comment type="caution">
    <text evidence="5">The sequence shown here is derived from an EMBL/GenBank/DDBJ whole genome shotgun (WGS) entry which is preliminary data.</text>
</comment>
<dbReference type="EMBL" id="ADZX01000791">
    <property type="protein sequence ID" value="EFK95385.1"/>
    <property type="molecule type" value="Genomic_DNA"/>
</dbReference>
<gene>
    <name evidence="5" type="ORF">LDC_2607</name>
</gene>
<dbReference type="GO" id="GO:1903806">
    <property type="term" value="P:L-isoleucine import across plasma membrane"/>
    <property type="evidence" value="ECO:0007669"/>
    <property type="project" value="TreeGrafter"/>
</dbReference>
<dbReference type="PANTHER" id="PTHR45772:SF7">
    <property type="entry name" value="AMINO ACID ABC TRANSPORTER ATP-BINDING PROTEIN"/>
    <property type="match status" value="1"/>
</dbReference>
<evidence type="ECO:0000256" key="1">
    <source>
        <dbReference type="ARBA" id="ARBA00022448"/>
    </source>
</evidence>
<dbReference type="GO" id="GO:0042941">
    <property type="term" value="P:D-alanine transmembrane transport"/>
    <property type="evidence" value="ECO:0007669"/>
    <property type="project" value="TreeGrafter"/>
</dbReference>
<dbReference type="AlphaFoldDB" id="D9PM29"/>
<proteinExistence type="predicted"/>
<dbReference type="GO" id="GO:0005524">
    <property type="term" value="F:ATP binding"/>
    <property type="evidence" value="ECO:0007669"/>
    <property type="project" value="UniProtKB-KW"/>
</dbReference>
<dbReference type="InterPro" id="IPR027417">
    <property type="entry name" value="P-loop_NTPase"/>
</dbReference>
<keyword evidence="3" id="KW-0067">ATP-binding</keyword>
<dbReference type="PROSITE" id="PS50893">
    <property type="entry name" value="ABC_TRANSPORTER_2"/>
    <property type="match status" value="1"/>
</dbReference>
<dbReference type="FunFam" id="3.40.50.300:FF:000421">
    <property type="entry name" value="Branched-chain amino acid ABC transporter ATP-binding protein"/>
    <property type="match status" value="1"/>
</dbReference>
<sequence length="257" mass="28253">MRLELKHLSKKFGGLHVIRNFDMTVESGSLTALIGPNGAGKTTLMNIISGLLKVDAGEVYADTTPVTHLPPHERARMGMGRTFQIVKGFQQLSVLENIVAGQHIQLHAGFFHCLLSLPLSRSEDREARKKAMEISEFVGLQDYLDRRPAELPHGLQCLTQFARVLASRPKLLLADEPTSGLNTKEVEMLQHALKAIQGQGVTILLVEHNMRMVTEIAEKVVVLNFGEKLDEGTPSKISQNPAVIEAYLGRGFGTARA</sequence>
<dbReference type="CDD" id="cd03219">
    <property type="entry name" value="ABC_Mj1267_LivG_branched"/>
    <property type="match status" value="1"/>
</dbReference>
<dbReference type="InterPro" id="IPR032823">
    <property type="entry name" value="BCA_ABC_TP_C"/>
</dbReference>
<dbReference type="Pfam" id="PF00005">
    <property type="entry name" value="ABC_tran"/>
    <property type="match status" value="1"/>
</dbReference>
<organism evidence="5">
    <name type="scientific">sediment metagenome</name>
    <dbReference type="NCBI Taxonomy" id="749907"/>
    <lineage>
        <taxon>unclassified sequences</taxon>
        <taxon>metagenomes</taxon>
        <taxon>ecological metagenomes</taxon>
    </lineage>
</organism>
<dbReference type="SMART" id="SM00382">
    <property type="entry name" value="AAA"/>
    <property type="match status" value="1"/>
</dbReference>
<dbReference type="SUPFAM" id="SSF52540">
    <property type="entry name" value="P-loop containing nucleoside triphosphate hydrolases"/>
    <property type="match status" value="1"/>
</dbReference>
<reference evidence="5" key="2">
    <citation type="journal article" date="2011" name="Microb. Ecol.">
        <title>Taxonomic and Functional Metagenomic Profiling of the Microbial Community in the Anoxic Sediment of a Sub-saline Shallow Lake (Laguna de Carrizo, Central Spain).</title>
        <authorList>
            <person name="Ferrer M."/>
            <person name="Guazzaroni M.E."/>
            <person name="Richter M."/>
            <person name="Garcia-Salamanca A."/>
            <person name="Yarza P."/>
            <person name="Suarez-Suarez A."/>
            <person name="Solano J."/>
            <person name="Alcaide M."/>
            <person name="van Dillewijn P."/>
            <person name="Molina-Henares M.A."/>
            <person name="Lopez-Cortes N."/>
            <person name="Al-Ramahi Y."/>
            <person name="Guerrero C."/>
            <person name="Acosta A."/>
            <person name="de Eugenio L.I."/>
            <person name="Martinez V."/>
            <person name="Marques S."/>
            <person name="Rojo F."/>
            <person name="Santero E."/>
            <person name="Genilloud O."/>
            <person name="Perez-Perez J."/>
            <person name="Rossello-Mora R."/>
            <person name="Ramos J.L."/>
        </authorList>
    </citation>
    <scope>NUCLEOTIDE SEQUENCE</scope>
</reference>
<evidence type="ECO:0000256" key="2">
    <source>
        <dbReference type="ARBA" id="ARBA00022741"/>
    </source>
</evidence>
<keyword evidence="2" id="KW-0547">Nucleotide-binding</keyword>
<dbReference type="Gene3D" id="3.40.50.300">
    <property type="entry name" value="P-loop containing nucleotide triphosphate hydrolases"/>
    <property type="match status" value="1"/>
</dbReference>
<reference evidence="5" key="1">
    <citation type="submission" date="2010-07" db="EMBL/GenBank/DDBJ databases">
        <authorList>
            <consortium name="CONSOLIDER consortium CSD2007-00005"/>
            <person name="Guazzaroni M.-E."/>
            <person name="Richter M."/>
            <person name="Garcia-Salamanca A."/>
            <person name="Yarza P."/>
            <person name="Ferrer M."/>
        </authorList>
    </citation>
    <scope>NUCLEOTIDE SEQUENCE</scope>
</reference>
<evidence type="ECO:0000259" key="4">
    <source>
        <dbReference type="PROSITE" id="PS50893"/>
    </source>
</evidence>
<keyword evidence="1" id="KW-0813">Transport</keyword>
<dbReference type="GO" id="GO:1903805">
    <property type="term" value="P:L-valine import across plasma membrane"/>
    <property type="evidence" value="ECO:0007669"/>
    <property type="project" value="TreeGrafter"/>
</dbReference>
<evidence type="ECO:0000313" key="5">
    <source>
        <dbReference type="EMBL" id="EFK95385.1"/>
    </source>
</evidence>